<reference evidence="8" key="1">
    <citation type="journal article" date="2019" name="Int. J. Syst. Evol. Microbiol.">
        <title>The Global Catalogue of Microorganisms (GCM) 10K type strain sequencing project: providing services to taxonomists for standard genome sequencing and annotation.</title>
        <authorList>
            <consortium name="The Broad Institute Genomics Platform"/>
            <consortium name="The Broad Institute Genome Sequencing Center for Infectious Disease"/>
            <person name="Wu L."/>
            <person name="Ma J."/>
        </authorList>
    </citation>
    <scope>NUCLEOTIDE SEQUENCE [LARGE SCALE GENOMIC DNA]</scope>
    <source>
        <strain evidence="8">CGMCC 4.7241</strain>
    </source>
</reference>
<keyword evidence="5 6" id="KW-0472">Membrane</keyword>
<evidence type="ECO:0000256" key="5">
    <source>
        <dbReference type="ARBA" id="ARBA00023136"/>
    </source>
</evidence>
<comment type="subcellular location">
    <subcellularLocation>
        <location evidence="1">Cell membrane</location>
        <topology evidence="1">Multi-pass membrane protein</topology>
    </subcellularLocation>
</comment>
<comment type="caution">
    <text evidence="7">The sequence shown here is derived from an EMBL/GenBank/DDBJ whole genome shotgun (WGS) entry which is preliminary data.</text>
</comment>
<keyword evidence="4 6" id="KW-1133">Transmembrane helix</keyword>
<name>A0ABV7YKL9_9ACTN</name>
<dbReference type="InterPro" id="IPR038730">
    <property type="entry name" value="HyfE-like"/>
</dbReference>
<feature type="transmembrane region" description="Helical" evidence="6">
    <location>
        <begin position="33"/>
        <end position="54"/>
    </location>
</feature>
<dbReference type="PANTHER" id="PTHR38601:SF1">
    <property type="entry name" value="HYDROGENASE-4 COMPONENT E"/>
    <property type="match status" value="1"/>
</dbReference>
<evidence type="ECO:0000313" key="7">
    <source>
        <dbReference type="EMBL" id="MFC3765349.1"/>
    </source>
</evidence>
<evidence type="ECO:0008006" key="9">
    <source>
        <dbReference type="Google" id="ProtNLM"/>
    </source>
</evidence>
<feature type="transmembrane region" description="Helical" evidence="6">
    <location>
        <begin position="127"/>
        <end position="146"/>
    </location>
</feature>
<evidence type="ECO:0000256" key="1">
    <source>
        <dbReference type="ARBA" id="ARBA00004651"/>
    </source>
</evidence>
<feature type="transmembrane region" description="Helical" evidence="6">
    <location>
        <begin position="155"/>
        <end position="172"/>
    </location>
</feature>
<dbReference type="Proteomes" id="UP001595699">
    <property type="component" value="Unassembled WGS sequence"/>
</dbReference>
<evidence type="ECO:0000256" key="3">
    <source>
        <dbReference type="ARBA" id="ARBA00022692"/>
    </source>
</evidence>
<dbReference type="RefSeq" id="WP_205121266.1">
    <property type="nucleotide sequence ID" value="NZ_JAFBCM010000001.1"/>
</dbReference>
<accession>A0ABV7YKL9</accession>
<keyword evidence="2" id="KW-1003">Cell membrane</keyword>
<dbReference type="EMBL" id="JBHRZH010000037">
    <property type="protein sequence ID" value="MFC3765349.1"/>
    <property type="molecule type" value="Genomic_DNA"/>
</dbReference>
<feature type="transmembrane region" description="Helical" evidence="6">
    <location>
        <begin position="95"/>
        <end position="115"/>
    </location>
</feature>
<feature type="transmembrane region" description="Helical" evidence="6">
    <location>
        <begin position="178"/>
        <end position="198"/>
    </location>
</feature>
<keyword evidence="3 6" id="KW-0812">Transmembrane</keyword>
<feature type="transmembrane region" description="Helical" evidence="6">
    <location>
        <begin position="6"/>
        <end position="26"/>
    </location>
</feature>
<evidence type="ECO:0000256" key="4">
    <source>
        <dbReference type="ARBA" id="ARBA00022989"/>
    </source>
</evidence>
<protein>
    <recommendedName>
        <fullName evidence="9">Hydrogenase-4 component E</fullName>
    </recommendedName>
</protein>
<evidence type="ECO:0000313" key="8">
    <source>
        <dbReference type="Proteomes" id="UP001595699"/>
    </source>
</evidence>
<evidence type="ECO:0000256" key="2">
    <source>
        <dbReference type="ARBA" id="ARBA00022475"/>
    </source>
</evidence>
<proteinExistence type="predicted"/>
<keyword evidence="8" id="KW-1185">Reference proteome</keyword>
<feature type="transmembrane region" description="Helical" evidence="6">
    <location>
        <begin position="60"/>
        <end position="83"/>
    </location>
</feature>
<organism evidence="7 8">
    <name type="scientific">Tenggerimyces flavus</name>
    <dbReference type="NCBI Taxonomy" id="1708749"/>
    <lineage>
        <taxon>Bacteria</taxon>
        <taxon>Bacillati</taxon>
        <taxon>Actinomycetota</taxon>
        <taxon>Actinomycetes</taxon>
        <taxon>Propionibacteriales</taxon>
        <taxon>Nocardioidaceae</taxon>
        <taxon>Tenggerimyces</taxon>
    </lineage>
</organism>
<dbReference type="PANTHER" id="PTHR38601">
    <property type="entry name" value="HYDROGENASE-4 COMPONENT E"/>
    <property type="match status" value="1"/>
</dbReference>
<evidence type="ECO:0000256" key="6">
    <source>
        <dbReference type="SAM" id="Phobius"/>
    </source>
</evidence>
<gene>
    <name evidence="7" type="ORF">ACFOUW_31250</name>
</gene>
<sequence length="220" mass="23212">MSETVFVALLNVTSGLFLLAAVLVLWRRDLFTIIRLFSGQGVALGLVVGVVAWHDASLELALLAVGIAGLRGVLLPFVVRRAVGDRSQARESKPLVNVASSLLAGAALTLLAYVVSEPLIALAPSPATRAIPIALTVVLLGFLVLVSRRRPVSQIVGFLLIDNGITATAFLTTSGVPLVVELAVSLDVLFVALVLRLLTGRIQSAFGDADLDELKELRDT</sequence>